<accession>A0A0K2JGF7</accession>
<dbReference type="KEGG" id="skn:SKUN_00625"/>
<dbReference type="PATRIC" id="fig|273035.7.peg.750"/>
<evidence type="ECO:0000313" key="2">
    <source>
        <dbReference type="Proteomes" id="UP000062963"/>
    </source>
</evidence>
<sequence>MVWQNDYSLPNGGTTQTIGLTRIPVPIDKRFNLKLMNEAFDLNMIEANIKGEIIADAISSVVQNKFVNLKCELIQGIYDYCLADGQY</sequence>
<dbReference type="Proteomes" id="UP000062963">
    <property type="component" value="Chromosome"/>
</dbReference>
<reference evidence="1 2" key="1">
    <citation type="journal article" date="2015" name="Genome Announc.">
        <title>Complete Genome Sequence of Spiroplasma kunkelii Strain CR2-3x, Causal Agent of Corn Stunt Disease in Zea mays L.</title>
        <authorList>
            <person name="Davis R.E."/>
            <person name="Shao J."/>
            <person name="Dally E.L."/>
            <person name="Zhao Y."/>
            <person name="Gasparich G.E."/>
            <person name="Gaynor B.J."/>
            <person name="Athey J.C."/>
            <person name="Harrison N.A."/>
            <person name="Donofrio N."/>
        </authorList>
    </citation>
    <scope>NUCLEOTIDE SEQUENCE [LARGE SCALE GENOMIC DNA]</scope>
    <source>
        <strain evidence="1 2">CR2-3x</strain>
    </source>
</reference>
<protein>
    <submittedName>
        <fullName evidence="1">Uncharacterized protein</fullName>
    </submittedName>
</protein>
<evidence type="ECO:0000313" key="1">
    <source>
        <dbReference type="EMBL" id="ALA97518.1"/>
    </source>
</evidence>
<name>A0A0K2JGF7_SPIKU</name>
<keyword evidence="2" id="KW-1185">Reference proteome</keyword>
<dbReference type="RefSeq" id="WP_053390774.1">
    <property type="nucleotide sequence ID" value="NZ_CP010899.1"/>
</dbReference>
<dbReference type="STRING" id="273035.SKUN_00625"/>
<proteinExistence type="predicted"/>
<gene>
    <name evidence="1" type="ORF">SKUN_00625</name>
</gene>
<organism evidence="1 2">
    <name type="scientific">Spiroplasma kunkelii CR2-3x</name>
    <dbReference type="NCBI Taxonomy" id="273035"/>
    <lineage>
        <taxon>Bacteria</taxon>
        <taxon>Bacillati</taxon>
        <taxon>Mycoplasmatota</taxon>
        <taxon>Mollicutes</taxon>
        <taxon>Entomoplasmatales</taxon>
        <taxon>Spiroplasmataceae</taxon>
        <taxon>Spiroplasma</taxon>
    </lineage>
</organism>
<dbReference type="AlphaFoldDB" id="A0A0K2JGF7"/>
<dbReference type="EMBL" id="CP010899">
    <property type="protein sequence ID" value="ALA97518.1"/>
    <property type="molecule type" value="Genomic_DNA"/>
</dbReference>